<accession>A0A2I1D880</accession>
<gene>
    <name evidence="3" type="ORF">P168DRAFT_233974</name>
</gene>
<dbReference type="GO" id="GO:0051260">
    <property type="term" value="P:protein homooligomerization"/>
    <property type="evidence" value="ECO:0007669"/>
    <property type="project" value="InterPro"/>
</dbReference>
<dbReference type="SUPFAM" id="SSF54695">
    <property type="entry name" value="POZ domain"/>
    <property type="match status" value="2"/>
</dbReference>
<feature type="region of interest" description="Disordered" evidence="1">
    <location>
        <begin position="368"/>
        <end position="394"/>
    </location>
</feature>
<reference evidence="3" key="1">
    <citation type="submission" date="2016-12" db="EMBL/GenBank/DDBJ databases">
        <title>The genomes of Aspergillus section Nigri reveals drivers in fungal speciation.</title>
        <authorList>
            <consortium name="DOE Joint Genome Institute"/>
            <person name="Vesth T.C."/>
            <person name="Nybo J."/>
            <person name="Theobald S."/>
            <person name="Brandl J."/>
            <person name="Frisvad J.C."/>
            <person name="Nielsen K.F."/>
            <person name="Lyhne E.K."/>
            <person name="Kogle M.E."/>
            <person name="Kuo A."/>
            <person name="Riley R."/>
            <person name="Clum A."/>
            <person name="Nolan M."/>
            <person name="Lipzen A."/>
            <person name="Salamov A."/>
            <person name="Henrissat B."/>
            <person name="Wiebenga A."/>
            <person name="De vries R.P."/>
            <person name="Grigoriev I.V."/>
            <person name="Mortensen U.H."/>
            <person name="Andersen M.R."/>
            <person name="Baker S.E."/>
        </authorList>
    </citation>
    <scope>NUCLEOTIDE SEQUENCE</scope>
    <source>
        <strain evidence="3">IBT 28561</strain>
    </source>
</reference>
<dbReference type="Pfam" id="PF02214">
    <property type="entry name" value="BTB_2"/>
    <property type="match status" value="1"/>
</dbReference>
<dbReference type="GeneID" id="36540917"/>
<feature type="domain" description="Potassium channel tetramerisation-type BTB" evidence="2">
    <location>
        <begin position="27"/>
        <end position="115"/>
    </location>
</feature>
<protein>
    <submittedName>
        <fullName evidence="3">K+ channel tetramerization domain-containing protein</fullName>
    </submittedName>
</protein>
<feature type="compositionally biased region" description="Basic and acidic residues" evidence="1">
    <location>
        <begin position="377"/>
        <end position="386"/>
    </location>
</feature>
<dbReference type="GO" id="GO:0034220">
    <property type="term" value="P:monoatomic ion transmembrane transport"/>
    <property type="evidence" value="ECO:0007669"/>
    <property type="project" value="UniProtKB-KW"/>
</dbReference>
<keyword evidence="4" id="KW-1185">Reference proteome</keyword>
<dbReference type="AlphaFoldDB" id="A0A2I1D880"/>
<proteinExistence type="predicted"/>
<organism evidence="3 4">
    <name type="scientific">Aspergillus campestris (strain IBT 28561)</name>
    <dbReference type="NCBI Taxonomy" id="1392248"/>
    <lineage>
        <taxon>Eukaryota</taxon>
        <taxon>Fungi</taxon>
        <taxon>Dikarya</taxon>
        <taxon>Ascomycota</taxon>
        <taxon>Pezizomycotina</taxon>
        <taxon>Eurotiomycetes</taxon>
        <taxon>Eurotiomycetidae</taxon>
        <taxon>Eurotiales</taxon>
        <taxon>Aspergillaceae</taxon>
        <taxon>Aspergillus</taxon>
        <taxon>Aspergillus subgen. Circumdati</taxon>
    </lineage>
</organism>
<keyword evidence="3" id="KW-0406">Ion transport</keyword>
<feature type="region of interest" description="Disordered" evidence="1">
    <location>
        <begin position="325"/>
        <end position="348"/>
    </location>
</feature>
<sequence length="443" mass="49704">MASASPQVPASASPTKSVLPLDKVFSIQIGTELFRLSGASVASDAPSYFSRFFEEQLCQSSDGSNIRTLYIDRDPVTFQQIARHLQGYHVQPRDGPEYVKLFADAQFYSLPRLISQLFESEIFIQIGDRNFQIPRDLFNGQGDSPNFFSLGFAAFFASKGQIFPGLDRHGLLRPPAITPTSVPSRSGEVFAQILHLLRGYPLHIKNREHREELLRDCTYYHLRGLEQKLIPHDISFNPFLRSSEIVIGLDHVRRSGLQVPPLSSGGGWVTYARPYTDDKAHDLILEIGDQSTIVDLVRMNAWFLNTAEMRVATLLRVVADQLREQTQGTDQRGGAGSESSSPHDRGVRVRLDPGIDLTINGQAIPFADIWTGPDQENPPKRRRTEEGATTPTPSIWHVSKGQWRLHVQRGAPQSEPELLLVAVKLDVYSEERMRNRARPFLGP</sequence>
<evidence type="ECO:0000313" key="3">
    <source>
        <dbReference type="EMBL" id="PKY06086.1"/>
    </source>
</evidence>
<dbReference type="PANTHER" id="PTHR31758">
    <property type="entry name" value="BTB/POZ DOMAIN-CONTAINING PROTEIN YLR108C"/>
    <property type="match status" value="1"/>
</dbReference>
<dbReference type="InterPro" id="IPR011333">
    <property type="entry name" value="SKP1/BTB/POZ_sf"/>
</dbReference>
<dbReference type="VEuPathDB" id="FungiDB:P168DRAFT_233974"/>
<keyword evidence="3" id="KW-0407">Ion channel</keyword>
<dbReference type="Gene3D" id="3.30.710.10">
    <property type="entry name" value="Potassium Channel Kv1.1, Chain A"/>
    <property type="match status" value="2"/>
</dbReference>
<evidence type="ECO:0000259" key="2">
    <source>
        <dbReference type="Pfam" id="PF02214"/>
    </source>
</evidence>
<dbReference type="InterPro" id="IPR003131">
    <property type="entry name" value="T1-type_BTB"/>
</dbReference>
<dbReference type="PANTHER" id="PTHR31758:SF2">
    <property type="entry name" value="BTB_POZ DOMAIN-CONTAINING PROTEIN YLR108C"/>
    <property type="match status" value="1"/>
</dbReference>
<dbReference type="RefSeq" id="XP_024694680.1">
    <property type="nucleotide sequence ID" value="XM_024833393.1"/>
</dbReference>
<dbReference type="OrthoDB" id="2414723at2759"/>
<evidence type="ECO:0000313" key="4">
    <source>
        <dbReference type="Proteomes" id="UP000234254"/>
    </source>
</evidence>
<dbReference type="EMBL" id="MSFM01000004">
    <property type="protein sequence ID" value="PKY06086.1"/>
    <property type="molecule type" value="Genomic_DNA"/>
</dbReference>
<dbReference type="Proteomes" id="UP000234254">
    <property type="component" value="Unassembled WGS sequence"/>
</dbReference>
<name>A0A2I1D880_ASPC2</name>
<comment type="caution">
    <text evidence="3">The sequence shown here is derived from an EMBL/GenBank/DDBJ whole genome shotgun (WGS) entry which is preliminary data.</text>
</comment>
<keyword evidence="3" id="KW-0813">Transport</keyword>
<evidence type="ECO:0000256" key="1">
    <source>
        <dbReference type="SAM" id="MobiDB-lite"/>
    </source>
</evidence>